<comment type="caution">
    <text evidence="2">The sequence shown here is derived from an EMBL/GenBank/DDBJ whole genome shotgun (WGS) entry which is preliminary data.</text>
</comment>
<reference evidence="2" key="2">
    <citation type="submission" date="2023-06" db="EMBL/GenBank/DDBJ databases">
        <authorList>
            <consortium name="Lawrence Berkeley National Laboratory"/>
            <person name="Haridas S."/>
            <person name="Hensen N."/>
            <person name="Bonometti L."/>
            <person name="Westerberg I."/>
            <person name="Brannstrom I.O."/>
            <person name="Guillou S."/>
            <person name="Cros-Aarteil S."/>
            <person name="Calhoun S."/>
            <person name="Kuo A."/>
            <person name="Mondo S."/>
            <person name="Pangilinan J."/>
            <person name="Riley R."/>
            <person name="LaButti K."/>
            <person name="Andreopoulos B."/>
            <person name="Lipzen A."/>
            <person name="Chen C."/>
            <person name="Yanf M."/>
            <person name="Daum C."/>
            <person name="Ng V."/>
            <person name="Clum A."/>
            <person name="Steindorff A."/>
            <person name="Ohm R."/>
            <person name="Martin F."/>
            <person name="Silar P."/>
            <person name="Natvig D."/>
            <person name="Lalanne C."/>
            <person name="Gautier V."/>
            <person name="Ament-velasquez S.L."/>
            <person name="Kruys A."/>
            <person name="Hutchinson M.I."/>
            <person name="Powell A.J."/>
            <person name="Barry K."/>
            <person name="Miller A.N."/>
            <person name="Grigoriev I.V."/>
            <person name="Debuchy R."/>
            <person name="Gladieux P."/>
            <person name="Thoren M.H."/>
            <person name="Johannesson H."/>
        </authorList>
    </citation>
    <scope>NUCLEOTIDE SEQUENCE</scope>
    <source>
        <strain evidence="2">CBS 232.78</strain>
    </source>
</reference>
<feature type="compositionally biased region" description="Basic and acidic residues" evidence="1">
    <location>
        <begin position="26"/>
        <end position="60"/>
    </location>
</feature>
<gene>
    <name evidence="2" type="ORF">B0H63DRAFT_466444</name>
</gene>
<evidence type="ECO:0000313" key="2">
    <source>
        <dbReference type="EMBL" id="KAK3390770.1"/>
    </source>
</evidence>
<name>A0AAE0P023_9PEZI</name>
<keyword evidence="3" id="KW-1185">Reference proteome</keyword>
<dbReference type="Proteomes" id="UP001285441">
    <property type="component" value="Unassembled WGS sequence"/>
</dbReference>
<organism evidence="2 3">
    <name type="scientific">Podospora didyma</name>
    <dbReference type="NCBI Taxonomy" id="330526"/>
    <lineage>
        <taxon>Eukaryota</taxon>
        <taxon>Fungi</taxon>
        <taxon>Dikarya</taxon>
        <taxon>Ascomycota</taxon>
        <taxon>Pezizomycotina</taxon>
        <taxon>Sordariomycetes</taxon>
        <taxon>Sordariomycetidae</taxon>
        <taxon>Sordariales</taxon>
        <taxon>Podosporaceae</taxon>
        <taxon>Podospora</taxon>
    </lineage>
</organism>
<protein>
    <submittedName>
        <fullName evidence="2">Uncharacterized protein</fullName>
    </submittedName>
</protein>
<evidence type="ECO:0000313" key="3">
    <source>
        <dbReference type="Proteomes" id="UP001285441"/>
    </source>
</evidence>
<accession>A0AAE0P023</accession>
<sequence>MALPVEPPRPLRPRLRRHTKITTSSYEKRPGSDGPHEEVPLAHARSETTPHYGGIEKSERQPTVSRKRSRSVLAAVAAPTSNMLDFNFLRPFTFSPTLGSQKMPTLLMIATLLVLLMTSPVHAAAAAAADEVDYTPLESSTLTHTKLPLITPSPLLTLQRKPTAIPEQHQQAIIIPRAQSAGSKCPGSEGQWNCMGTSWQRCAAGQWSVEMKCAAGTRCAPSGFTYDFRVEDSRSNGANGVVTSAGGGGIKGSSASRRGAIGVAVLGMAVVCCFLMA</sequence>
<feature type="region of interest" description="Disordered" evidence="1">
    <location>
        <begin position="1"/>
        <end position="68"/>
    </location>
</feature>
<evidence type="ECO:0000256" key="1">
    <source>
        <dbReference type="SAM" id="MobiDB-lite"/>
    </source>
</evidence>
<dbReference type="AlphaFoldDB" id="A0AAE0P023"/>
<feature type="compositionally biased region" description="Basic residues" evidence="1">
    <location>
        <begin position="11"/>
        <end position="20"/>
    </location>
</feature>
<reference evidence="2" key="1">
    <citation type="journal article" date="2023" name="Mol. Phylogenet. Evol.">
        <title>Genome-scale phylogeny and comparative genomics of the fungal order Sordariales.</title>
        <authorList>
            <person name="Hensen N."/>
            <person name="Bonometti L."/>
            <person name="Westerberg I."/>
            <person name="Brannstrom I.O."/>
            <person name="Guillou S."/>
            <person name="Cros-Aarteil S."/>
            <person name="Calhoun S."/>
            <person name="Haridas S."/>
            <person name="Kuo A."/>
            <person name="Mondo S."/>
            <person name="Pangilinan J."/>
            <person name="Riley R."/>
            <person name="LaButti K."/>
            <person name="Andreopoulos B."/>
            <person name="Lipzen A."/>
            <person name="Chen C."/>
            <person name="Yan M."/>
            <person name="Daum C."/>
            <person name="Ng V."/>
            <person name="Clum A."/>
            <person name="Steindorff A."/>
            <person name="Ohm R.A."/>
            <person name="Martin F."/>
            <person name="Silar P."/>
            <person name="Natvig D.O."/>
            <person name="Lalanne C."/>
            <person name="Gautier V."/>
            <person name="Ament-Velasquez S.L."/>
            <person name="Kruys A."/>
            <person name="Hutchinson M.I."/>
            <person name="Powell A.J."/>
            <person name="Barry K."/>
            <person name="Miller A.N."/>
            <person name="Grigoriev I.V."/>
            <person name="Debuchy R."/>
            <person name="Gladieux P."/>
            <person name="Hiltunen Thoren M."/>
            <person name="Johannesson H."/>
        </authorList>
    </citation>
    <scope>NUCLEOTIDE SEQUENCE</scope>
    <source>
        <strain evidence="2">CBS 232.78</strain>
    </source>
</reference>
<proteinExistence type="predicted"/>
<feature type="compositionally biased region" description="Pro residues" evidence="1">
    <location>
        <begin position="1"/>
        <end position="10"/>
    </location>
</feature>
<dbReference type="EMBL" id="JAULSW010000002">
    <property type="protein sequence ID" value="KAK3390770.1"/>
    <property type="molecule type" value="Genomic_DNA"/>
</dbReference>